<comment type="subcellular location">
    <subcellularLocation>
        <location evidence="1 4">Nucleus</location>
        <location evidence="1 4">Nucleolus</location>
    </subcellularLocation>
</comment>
<evidence type="ECO:0000256" key="1">
    <source>
        <dbReference type="ARBA" id="ARBA00004604"/>
    </source>
</evidence>
<dbReference type="SMART" id="SM00879">
    <property type="entry name" value="Brix"/>
    <property type="match status" value="1"/>
</dbReference>
<protein>
    <recommendedName>
        <fullName evidence="4">Ribosome production factor 2 homolog</fullName>
    </recommendedName>
    <alternativeName>
        <fullName evidence="4">Ribosome biogenesis protein RPF2 homolog</fullName>
    </alternativeName>
</protein>
<organism evidence="7">
    <name type="scientific">Spongospora subterranea</name>
    <dbReference type="NCBI Taxonomy" id="70186"/>
    <lineage>
        <taxon>Eukaryota</taxon>
        <taxon>Sar</taxon>
        <taxon>Rhizaria</taxon>
        <taxon>Endomyxa</taxon>
        <taxon>Phytomyxea</taxon>
        <taxon>Plasmodiophorida</taxon>
        <taxon>Plasmodiophoridae</taxon>
        <taxon>Spongospora</taxon>
    </lineage>
</organism>
<dbReference type="EMBL" id="HACM01000875">
    <property type="protein sequence ID" value="CRZ01317.1"/>
    <property type="molecule type" value="Transcribed_RNA"/>
</dbReference>
<reference evidence="7" key="1">
    <citation type="submission" date="2015-04" db="EMBL/GenBank/DDBJ databases">
        <title>The genome sequence of the plant pathogenic Rhizarian Plasmodiophora brassicae reveals insights in its biotrophic life cycle and the origin of chitin synthesis.</title>
        <authorList>
            <person name="Schwelm A."/>
            <person name="Fogelqvist J."/>
            <person name="Knaust A."/>
            <person name="Julke S."/>
            <person name="Lilja T."/>
            <person name="Dhandapani V."/>
            <person name="Bonilla-Rosso G."/>
            <person name="Karlsson M."/>
            <person name="Shevchenko A."/>
            <person name="Choi S.R."/>
            <person name="Kim H.G."/>
            <person name="Park J.Y."/>
            <person name="Lim Y.P."/>
            <person name="Ludwig-Muller J."/>
            <person name="Dixelius C."/>
        </authorList>
    </citation>
    <scope>NUCLEOTIDE SEQUENCE</scope>
    <source>
        <tissue evidence="7">Potato root galls</tissue>
    </source>
</reference>
<dbReference type="GO" id="GO:0019843">
    <property type="term" value="F:rRNA binding"/>
    <property type="evidence" value="ECO:0007669"/>
    <property type="project" value="UniProtKB-UniRule"/>
</dbReference>
<dbReference type="PANTHER" id="PTHR12728">
    <property type="entry name" value="BRIX DOMAIN CONTAINING PROTEIN"/>
    <property type="match status" value="1"/>
</dbReference>
<name>A0A0H5QI77_9EUKA</name>
<evidence type="ECO:0000256" key="5">
    <source>
        <dbReference type="SAM" id="MobiDB-lite"/>
    </source>
</evidence>
<evidence type="ECO:0000313" key="7">
    <source>
        <dbReference type="EMBL" id="CRZ01317.1"/>
    </source>
</evidence>
<dbReference type="GO" id="GO:0000463">
    <property type="term" value="P:maturation of LSU-rRNA from tricistronic rRNA transcript (SSU-rRNA, 5.8S rRNA, LSU-rRNA)"/>
    <property type="evidence" value="ECO:0007669"/>
    <property type="project" value="TreeGrafter"/>
</dbReference>
<feature type="region of interest" description="Disordered" evidence="5">
    <location>
        <begin position="282"/>
        <end position="315"/>
    </location>
</feature>
<dbReference type="Pfam" id="PF04427">
    <property type="entry name" value="Brix"/>
    <property type="match status" value="1"/>
</dbReference>
<dbReference type="GO" id="GO:0000027">
    <property type="term" value="P:ribosomal large subunit assembly"/>
    <property type="evidence" value="ECO:0007669"/>
    <property type="project" value="InterPro"/>
</dbReference>
<dbReference type="PANTHER" id="PTHR12728:SF0">
    <property type="entry name" value="RIBOSOME PRODUCTION FACTOR 2 HOMOLOG"/>
    <property type="match status" value="1"/>
</dbReference>
<evidence type="ECO:0000256" key="4">
    <source>
        <dbReference type="RuleBase" id="RU367086"/>
    </source>
</evidence>
<proteinExistence type="inferred from homology"/>
<evidence type="ECO:0000259" key="6">
    <source>
        <dbReference type="PROSITE" id="PS50833"/>
    </source>
</evidence>
<dbReference type="GO" id="GO:0005730">
    <property type="term" value="C:nucleolus"/>
    <property type="evidence" value="ECO:0007669"/>
    <property type="project" value="UniProtKB-SubCell"/>
</dbReference>
<sequence>MISRKPHSQRIKRVLKARESKLSENAKTAIIVKGQNTSQIISKAMADLASMKKPFIKKLSKKNETHPFVDQNSIEFLSTVNDASLIVFGSHSKKRPHNLILGRFFDHQVRDLFEFGIDSDKFRSIDDLSKHRSSVVHLGSKPMFFFAGEQFELDPELACFKDFVVDFFHGEQLDKLNLAGLDRVIVCTAVDSKVVLFRQYAVSLKNSGTNIPKVKLEEMGPRLDITFRRAIHASEGVLSDSLKMPKIMKSNTQRGNVEKGDLGQTLGRVHMQRQDLVGLALRRMKGLKKEPNSSEGQEDNDDSLQDEEDIEMEEA</sequence>
<keyword evidence="3 4" id="KW-0539">Nucleus</keyword>
<dbReference type="InterPro" id="IPR039770">
    <property type="entry name" value="Rpf2"/>
</dbReference>
<evidence type="ECO:0000256" key="2">
    <source>
        <dbReference type="ARBA" id="ARBA00010782"/>
    </source>
</evidence>
<accession>A0A0H5QI77</accession>
<comment type="similarity">
    <text evidence="2 4">Belongs to the RPF2 family.</text>
</comment>
<feature type="compositionally biased region" description="Acidic residues" evidence="5">
    <location>
        <begin position="296"/>
        <end position="315"/>
    </location>
</feature>
<feature type="domain" description="Brix" evidence="6">
    <location>
        <begin position="27"/>
        <end position="236"/>
    </location>
</feature>
<evidence type="ECO:0000256" key="3">
    <source>
        <dbReference type="ARBA" id="ARBA00023242"/>
    </source>
</evidence>
<dbReference type="AlphaFoldDB" id="A0A0H5QI77"/>
<dbReference type="InterPro" id="IPR007109">
    <property type="entry name" value="Brix"/>
</dbReference>
<dbReference type="PROSITE" id="PS50833">
    <property type="entry name" value="BRIX"/>
    <property type="match status" value="1"/>
</dbReference>